<keyword evidence="3" id="KW-1185">Reference proteome</keyword>
<dbReference type="Proteomes" id="UP001162156">
    <property type="component" value="Unassembled WGS sequence"/>
</dbReference>
<accession>A0AAV8ZVN7</accession>
<feature type="region of interest" description="Disordered" evidence="1">
    <location>
        <begin position="1"/>
        <end position="24"/>
    </location>
</feature>
<feature type="compositionally biased region" description="Polar residues" evidence="1">
    <location>
        <begin position="7"/>
        <end position="18"/>
    </location>
</feature>
<evidence type="ECO:0000256" key="1">
    <source>
        <dbReference type="SAM" id="MobiDB-lite"/>
    </source>
</evidence>
<protein>
    <submittedName>
        <fullName evidence="2">Uncharacterized protein</fullName>
    </submittedName>
</protein>
<evidence type="ECO:0000313" key="2">
    <source>
        <dbReference type="EMBL" id="KAJ8972141.1"/>
    </source>
</evidence>
<comment type="caution">
    <text evidence="2">The sequence shown here is derived from an EMBL/GenBank/DDBJ whole genome shotgun (WGS) entry which is preliminary data.</text>
</comment>
<name>A0AAV8ZVN7_9CUCU</name>
<organism evidence="2 3">
    <name type="scientific">Rhamnusium bicolor</name>
    <dbReference type="NCBI Taxonomy" id="1586634"/>
    <lineage>
        <taxon>Eukaryota</taxon>
        <taxon>Metazoa</taxon>
        <taxon>Ecdysozoa</taxon>
        <taxon>Arthropoda</taxon>
        <taxon>Hexapoda</taxon>
        <taxon>Insecta</taxon>
        <taxon>Pterygota</taxon>
        <taxon>Neoptera</taxon>
        <taxon>Endopterygota</taxon>
        <taxon>Coleoptera</taxon>
        <taxon>Polyphaga</taxon>
        <taxon>Cucujiformia</taxon>
        <taxon>Chrysomeloidea</taxon>
        <taxon>Cerambycidae</taxon>
        <taxon>Lepturinae</taxon>
        <taxon>Rhagiini</taxon>
        <taxon>Rhamnusium</taxon>
    </lineage>
</organism>
<proteinExistence type="predicted"/>
<dbReference type="AlphaFoldDB" id="A0AAV8ZVN7"/>
<gene>
    <name evidence="2" type="ORF">NQ314_000367</name>
</gene>
<evidence type="ECO:0000313" key="3">
    <source>
        <dbReference type="Proteomes" id="UP001162156"/>
    </source>
</evidence>
<sequence>MGCLESKINTLHTESSGEPGTLPKRKYFTPRNSIVSYSGFCASVRCKSNFPAFVVRPRCYATAVTIYNYVRFKYIRTVCKCKYVQN</sequence>
<dbReference type="EMBL" id="JANEYF010000117">
    <property type="protein sequence ID" value="KAJ8972141.1"/>
    <property type="molecule type" value="Genomic_DNA"/>
</dbReference>
<reference evidence="2" key="1">
    <citation type="journal article" date="2023" name="Insect Mol. Biol.">
        <title>Genome sequencing provides insights into the evolution of gene families encoding plant cell wall-degrading enzymes in longhorned beetles.</title>
        <authorList>
            <person name="Shin N.R."/>
            <person name="Okamura Y."/>
            <person name="Kirsch R."/>
            <person name="Pauchet Y."/>
        </authorList>
    </citation>
    <scope>NUCLEOTIDE SEQUENCE</scope>
    <source>
        <strain evidence="2">RBIC_L_NR</strain>
    </source>
</reference>